<proteinExistence type="predicted"/>
<dbReference type="Proteomes" id="UP000762676">
    <property type="component" value="Unassembled WGS sequence"/>
</dbReference>
<evidence type="ECO:0000313" key="2">
    <source>
        <dbReference type="Proteomes" id="UP000762676"/>
    </source>
</evidence>
<sequence length="83" mass="9162">MLLVLLQFLPPGPARQPADNAQVVVVGHASHSPYSRRDAHTSLAWHCGSHRLVAAHNMPKHMGFDSHIVIITNVLPSSEMHRN</sequence>
<name>A0AAV4F8W9_9GAST</name>
<dbReference type="AlphaFoldDB" id="A0AAV4F8W9"/>
<accession>A0AAV4F8W9</accession>
<comment type="caution">
    <text evidence="1">The sequence shown here is derived from an EMBL/GenBank/DDBJ whole genome shotgun (WGS) entry which is preliminary data.</text>
</comment>
<organism evidence="1 2">
    <name type="scientific">Elysia marginata</name>
    <dbReference type="NCBI Taxonomy" id="1093978"/>
    <lineage>
        <taxon>Eukaryota</taxon>
        <taxon>Metazoa</taxon>
        <taxon>Spiralia</taxon>
        <taxon>Lophotrochozoa</taxon>
        <taxon>Mollusca</taxon>
        <taxon>Gastropoda</taxon>
        <taxon>Heterobranchia</taxon>
        <taxon>Euthyneura</taxon>
        <taxon>Panpulmonata</taxon>
        <taxon>Sacoglossa</taxon>
        <taxon>Placobranchoidea</taxon>
        <taxon>Plakobranchidae</taxon>
        <taxon>Elysia</taxon>
    </lineage>
</organism>
<gene>
    <name evidence="1" type="ORF">ElyMa_002055600</name>
</gene>
<evidence type="ECO:0008006" key="3">
    <source>
        <dbReference type="Google" id="ProtNLM"/>
    </source>
</evidence>
<protein>
    <recommendedName>
        <fullName evidence="3">Secreted protein</fullName>
    </recommendedName>
</protein>
<dbReference type="EMBL" id="BMAT01004166">
    <property type="protein sequence ID" value="GFR69662.1"/>
    <property type="molecule type" value="Genomic_DNA"/>
</dbReference>
<evidence type="ECO:0000313" key="1">
    <source>
        <dbReference type="EMBL" id="GFR69662.1"/>
    </source>
</evidence>
<keyword evidence="2" id="KW-1185">Reference proteome</keyword>
<reference evidence="1 2" key="1">
    <citation type="journal article" date="2021" name="Elife">
        <title>Chloroplast acquisition without the gene transfer in kleptoplastic sea slugs, Plakobranchus ocellatus.</title>
        <authorList>
            <person name="Maeda T."/>
            <person name="Takahashi S."/>
            <person name="Yoshida T."/>
            <person name="Shimamura S."/>
            <person name="Takaki Y."/>
            <person name="Nagai Y."/>
            <person name="Toyoda A."/>
            <person name="Suzuki Y."/>
            <person name="Arimoto A."/>
            <person name="Ishii H."/>
            <person name="Satoh N."/>
            <person name="Nishiyama T."/>
            <person name="Hasebe M."/>
            <person name="Maruyama T."/>
            <person name="Minagawa J."/>
            <person name="Obokata J."/>
            <person name="Shigenobu S."/>
        </authorList>
    </citation>
    <scope>NUCLEOTIDE SEQUENCE [LARGE SCALE GENOMIC DNA]</scope>
</reference>